<evidence type="ECO:0000313" key="4">
    <source>
        <dbReference type="EMBL" id="MBK1703319.1"/>
    </source>
</evidence>
<accession>A0AAJ0U121</accession>
<dbReference type="SUPFAM" id="SSF140566">
    <property type="entry name" value="FlgN-like"/>
    <property type="match status" value="1"/>
</dbReference>
<evidence type="ECO:0008006" key="6">
    <source>
        <dbReference type="Google" id="ProtNLM"/>
    </source>
</evidence>
<dbReference type="Gene3D" id="1.20.58.300">
    <property type="entry name" value="FlgN-like"/>
    <property type="match status" value="1"/>
</dbReference>
<reference evidence="4" key="2">
    <citation type="journal article" date="2020" name="Microorganisms">
        <title>Osmotic Adaptation and Compatible Solute Biosynthesis of Phototrophic Bacteria as Revealed from Genome Analyses.</title>
        <authorList>
            <person name="Imhoff J.F."/>
            <person name="Rahn T."/>
            <person name="Kunzel S."/>
            <person name="Keller A."/>
            <person name="Neulinger S.C."/>
        </authorList>
    </citation>
    <scope>NUCLEOTIDE SEQUENCE</scope>
    <source>
        <strain evidence="4">DSM 11080</strain>
    </source>
</reference>
<dbReference type="InterPro" id="IPR007809">
    <property type="entry name" value="FlgN-like"/>
</dbReference>
<dbReference type="Proteomes" id="UP001296776">
    <property type="component" value="Unassembled WGS sequence"/>
</dbReference>
<evidence type="ECO:0000256" key="2">
    <source>
        <dbReference type="ARBA" id="ARBA00007703"/>
    </source>
</evidence>
<dbReference type="InterPro" id="IPR036679">
    <property type="entry name" value="FlgN-like_sf"/>
</dbReference>
<protein>
    <recommendedName>
        <fullName evidence="6">Flagella synthesis protein FlgN</fullName>
    </recommendedName>
</protein>
<dbReference type="AlphaFoldDB" id="A0AAJ0U121"/>
<comment type="function">
    <text evidence="1">Required for the efficient initiation of filament assembly.</text>
</comment>
<evidence type="ECO:0000256" key="3">
    <source>
        <dbReference type="ARBA" id="ARBA00022795"/>
    </source>
</evidence>
<evidence type="ECO:0000313" key="5">
    <source>
        <dbReference type="Proteomes" id="UP001296776"/>
    </source>
</evidence>
<dbReference type="RefSeq" id="WP_200344177.1">
    <property type="nucleotide sequence ID" value="NZ_NRSJ01000002.1"/>
</dbReference>
<gene>
    <name evidence="4" type="ORF">CKO40_01815</name>
</gene>
<sequence length="149" mass="16348">MSLIRLLRTQYDHLGALISLLEQEREALANGSIDGELLQRLAADKQTLLVDLEQSEQERRAEQAAQGYPEGDAGARRAAADAGCLGAWNAVRASSERAAHLNQLVGAMVTMRLERNRQILDLIHAISEKTLYDTRGRSGVQPSQIRTSA</sequence>
<evidence type="ECO:0000256" key="1">
    <source>
        <dbReference type="ARBA" id="ARBA00002397"/>
    </source>
</evidence>
<keyword evidence="5" id="KW-1185">Reference proteome</keyword>
<comment type="caution">
    <text evidence="4">The sequence shown here is derived from an EMBL/GenBank/DDBJ whole genome shotgun (WGS) entry which is preliminary data.</text>
</comment>
<name>A0AAJ0U121_9GAMM</name>
<comment type="similarity">
    <text evidence="2">Belongs to the FlgN family.</text>
</comment>
<dbReference type="Pfam" id="PF05130">
    <property type="entry name" value="FlgN"/>
    <property type="match status" value="1"/>
</dbReference>
<organism evidence="4 5">
    <name type="scientific">Halochromatium glycolicum</name>
    <dbReference type="NCBI Taxonomy" id="85075"/>
    <lineage>
        <taxon>Bacteria</taxon>
        <taxon>Pseudomonadati</taxon>
        <taxon>Pseudomonadota</taxon>
        <taxon>Gammaproteobacteria</taxon>
        <taxon>Chromatiales</taxon>
        <taxon>Chromatiaceae</taxon>
        <taxon>Halochromatium</taxon>
    </lineage>
</organism>
<keyword evidence="3" id="KW-1005">Bacterial flagellum biogenesis</keyword>
<dbReference type="GO" id="GO:0044780">
    <property type="term" value="P:bacterial-type flagellum assembly"/>
    <property type="evidence" value="ECO:0007669"/>
    <property type="project" value="InterPro"/>
</dbReference>
<reference evidence="4" key="1">
    <citation type="submission" date="2017-08" db="EMBL/GenBank/DDBJ databases">
        <authorList>
            <person name="Imhoff J.F."/>
            <person name="Rahn T."/>
            <person name="Kuenzel S."/>
            <person name="Neulinger S.C."/>
        </authorList>
    </citation>
    <scope>NUCLEOTIDE SEQUENCE</scope>
    <source>
        <strain evidence="4">DSM 11080</strain>
    </source>
</reference>
<proteinExistence type="inferred from homology"/>
<dbReference type="EMBL" id="NRSJ01000002">
    <property type="protein sequence ID" value="MBK1703319.1"/>
    <property type="molecule type" value="Genomic_DNA"/>
</dbReference>